<keyword evidence="2 13" id="KW-0575">Peroxidase</keyword>
<evidence type="ECO:0000256" key="6">
    <source>
        <dbReference type="ARBA" id="ARBA00023002"/>
    </source>
</evidence>
<keyword evidence="5" id="KW-0732">Signal</keyword>
<evidence type="ECO:0000256" key="3">
    <source>
        <dbReference type="ARBA" id="ARBA00022617"/>
    </source>
</evidence>
<name>A0A8J3VQZ5_9ACTN</name>
<evidence type="ECO:0000256" key="7">
    <source>
        <dbReference type="ARBA" id="ARBA00023004"/>
    </source>
</evidence>
<dbReference type="EC" id="1.11.1.-" evidence="13"/>
<gene>
    <name evidence="17" type="ORF">Raf01_30350</name>
</gene>
<feature type="region of interest" description="Disordered" evidence="14">
    <location>
        <begin position="95"/>
        <end position="138"/>
    </location>
</feature>
<dbReference type="GO" id="GO:0046872">
    <property type="term" value="F:metal ion binding"/>
    <property type="evidence" value="ECO:0007669"/>
    <property type="project" value="UniProtKB-KW"/>
</dbReference>
<dbReference type="PROSITE" id="PS51404">
    <property type="entry name" value="DYP_PEROXIDASE"/>
    <property type="match status" value="1"/>
</dbReference>
<evidence type="ECO:0000256" key="12">
    <source>
        <dbReference type="ARBA" id="ARBA00048856"/>
    </source>
</evidence>
<evidence type="ECO:0000256" key="10">
    <source>
        <dbReference type="ARBA" id="ARBA00033771"/>
    </source>
</evidence>
<dbReference type="GO" id="GO:0033212">
    <property type="term" value="P:iron import into cell"/>
    <property type="evidence" value="ECO:0007669"/>
    <property type="project" value="InterPro"/>
</dbReference>
<dbReference type="PANTHER" id="PTHR30521:SF4">
    <property type="entry name" value="DEFERROCHELATASE"/>
    <property type="match status" value="1"/>
</dbReference>
<dbReference type="NCBIfam" id="TIGR01412">
    <property type="entry name" value="tat_substr_1"/>
    <property type="match status" value="1"/>
</dbReference>
<dbReference type="InterPro" id="IPR006313">
    <property type="entry name" value="EfeB/EfeN"/>
</dbReference>
<dbReference type="AlphaFoldDB" id="A0A8J3VQZ5"/>
<feature type="domain" description="Dyp-type peroxidase C-terminal" evidence="16">
    <location>
        <begin position="233"/>
        <end position="412"/>
    </location>
</feature>
<comment type="catalytic activity">
    <reaction evidence="12">
        <text>heme b + 2 H(+) = protoporphyrin IX + Fe(2+)</text>
        <dbReference type="Rhea" id="RHEA:22584"/>
        <dbReference type="ChEBI" id="CHEBI:15378"/>
        <dbReference type="ChEBI" id="CHEBI:29033"/>
        <dbReference type="ChEBI" id="CHEBI:57306"/>
        <dbReference type="ChEBI" id="CHEBI:60344"/>
        <dbReference type="EC" id="4.98.1.1"/>
    </reaction>
    <physiologicalReaction direction="left-to-right" evidence="12">
        <dbReference type="Rhea" id="RHEA:22585"/>
    </physiologicalReaction>
</comment>
<evidence type="ECO:0000256" key="9">
    <source>
        <dbReference type="ARBA" id="ARBA00025737"/>
    </source>
</evidence>
<accession>A0A8J3VQZ5</accession>
<dbReference type="RefSeq" id="WP_203918514.1">
    <property type="nucleotide sequence ID" value="NZ_BONZ01000030.1"/>
</dbReference>
<evidence type="ECO:0000256" key="1">
    <source>
        <dbReference type="ARBA" id="ARBA00004196"/>
    </source>
</evidence>
<evidence type="ECO:0000256" key="4">
    <source>
        <dbReference type="ARBA" id="ARBA00022723"/>
    </source>
</evidence>
<evidence type="ECO:0000256" key="8">
    <source>
        <dbReference type="ARBA" id="ARBA00023239"/>
    </source>
</evidence>
<dbReference type="GO" id="GO:0030313">
    <property type="term" value="C:cell envelope"/>
    <property type="evidence" value="ECO:0007669"/>
    <property type="project" value="UniProtKB-SubCell"/>
</dbReference>
<dbReference type="EMBL" id="BONZ01000030">
    <property type="protein sequence ID" value="GIH14863.1"/>
    <property type="molecule type" value="Genomic_DNA"/>
</dbReference>
<dbReference type="InterPro" id="IPR048327">
    <property type="entry name" value="Dyp_perox_N"/>
</dbReference>
<dbReference type="Pfam" id="PF20628">
    <property type="entry name" value="Dyp_perox_C"/>
    <property type="match status" value="1"/>
</dbReference>
<organism evidence="17 18">
    <name type="scientific">Rugosimonospora africana</name>
    <dbReference type="NCBI Taxonomy" id="556532"/>
    <lineage>
        <taxon>Bacteria</taxon>
        <taxon>Bacillati</taxon>
        <taxon>Actinomycetota</taxon>
        <taxon>Actinomycetes</taxon>
        <taxon>Micromonosporales</taxon>
        <taxon>Micromonosporaceae</taxon>
        <taxon>Rugosimonospora</taxon>
    </lineage>
</organism>
<dbReference type="InterPro" id="IPR006311">
    <property type="entry name" value="TAT_signal"/>
</dbReference>
<dbReference type="GO" id="GO:0020037">
    <property type="term" value="F:heme binding"/>
    <property type="evidence" value="ECO:0007669"/>
    <property type="project" value="InterPro"/>
</dbReference>
<keyword evidence="3 13" id="KW-0349">Heme</keyword>
<dbReference type="InterPro" id="IPR048328">
    <property type="entry name" value="Dyp_perox_C"/>
</dbReference>
<evidence type="ECO:0000313" key="18">
    <source>
        <dbReference type="Proteomes" id="UP000642748"/>
    </source>
</evidence>
<comment type="similarity">
    <text evidence="9 13">Belongs to the DyP-type peroxidase family.</text>
</comment>
<evidence type="ECO:0000256" key="5">
    <source>
        <dbReference type="ARBA" id="ARBA00022729"/>
    </source>
</evidence>
<comment type="cofactor">
    <cofactor evidence="13">
        <name>heme b</name>
        <dbReference type="ChEBI" id="CHEBI:60344"/>
    </cofactor>
    <text evidence="13">Binds 1 heme b (iron(II)-protoporphyrin IX) group non-covalently per subunit.</text>
</comment>
<dbReference type="NCBIfam" id="TIGR01413">
    <property type="entry name" value="Dyp_perox_fam"/>
    <property type="match status" value="1"/>
</dbReference>
<evidence type="ECO:0000259" key="15">
    <source>
        <dbReference type="Pfam" id="PF04261"/>
    </source>
</evidence>
<sequence>MSVSRRDAIKRLTAGAVGAAAVAGIGGEPRHLAPRAAVAGDAAGDVAPFHGPHQAGVLTPAQRNAAFAAFDVAATSPGALRDVFRALTARTRELASGGQYGAGPDQSGSARLAPRDDPDQSPAGSPPPDSGVLGPDVPTDRLTVTVSVGASLFDERFGLAARKPVRLATMPTFANDALEPDWCHGDLMLQLCADNADTVHHALRDITRHTRGALQPRYRLAGFISPPRPSGAARNLMGFKDGIANPTAADATDLVWVGAGRGEPDWATGGTYQVVRLIRMLTEFWDRITLSEQEAIIGRRRDSGAPLDGTAETDVPDYERDPAGALIPLDAHIRLANPRTTASAPNRILRRGYNYDGGLLANGNLDAGLIFCCYQQDIRRQFETVQNRLADDPLNDYIRPFGGGYFYALPGVVSPQDWYARALLS</sequence>
<comment type="subcellular location">
    <subcellularLocation>
        <location evidence="1">Cell envelope</location>
    </subcellularLocation>
</comment>
<proteinExistence type="inferred from homology"/>
<evidence type="ECO:0000313" key="17">
    <source>
        <dbReference type="EMBL" id="GIH14863.1"/>
    </source>
</evidence>
<keyword evidence="6 13" id="KW-0560">Oxidoreductase</keyword>
<dbReference type="Proteomes" id="UP000642748">
    <property type="component" value="Unassembled WGS sequence"/>
</dbReference>
<comment type="caution">
    <text evidence="17">The sequence shown here is derived from an EMBL/GenBank/DDBJ whole genome shotgun (WGS) entry which is preliminary data.</text>
</comment>
<evidence type="ECO:0000256" key="2">
    <source>
        <dbReference type="ARBA" id="ARBA00022559"/>
    </source>
</evidence>
<keyword evidence="18" id="KW-1185">Reference proteome</keyword>
<dbReference type="Pfam" id="PF04261">
    <property type="entry name" value="Dyp_perox_N"/>
    <property type="match status" value="1"/>
</dbReference>
<dbReference type="SUPFAM" id="SSF54909">
    <property type="entry name" value="Dimeric alpha+beta barrel"/>
    <property type="match status" value="1"/>
</dbReference>
<comment type="function">
    <text evidence="13">Involved in the recovery of exogenous heme iron. Extracts iron from heme while preserving the protoporphyrin ring intact.</text>
</comment>
<feature type="domain" description="Dyp-type peroxidase N-terminal" evidence="15">
    <location>
        <begin position="54"/>
        <end position="223"/>
    </location>
</feature>
<keyword evidence="8" id="KW-0456">Lyase</keyword>
<reference evidence="17" key="1">
    <citation type="submission" date="2021-01" db="EMBL/GenBank/DDBJ databases">
        <title>Whole genome shotgun sequence of Rugosimonospora africana NBRC 104875.</title>
        <authorList>
            <person name="Komaki H."/>
            <person name="Tamura T."/>
        </authorList>
    </citation>
    <scope>NUCLEOTIDE SEQUENCE</scope>
    <source>
        <strain evidence="17">NBRC 104875</strain>
    </source>
</reference>
<dbReference type="GO" id="GO:0004325">
    <property type="term" value="F:ferrochelatase activity"/>
    <property type="evidence" value="ECO:0007669"/>
    <property type="project" value="UniProtKB-EC"/>
</dbReference>
<dbReference type="InterPro" id="IPR006314">
    <property type="entry name" value="Dyp_peroxidase"/>
</dbReference>
<dbReference type="PROSITE" id="PS51318">
    <property type="entry name" value="TAT"/>
    <property type="match status" value="1"/>
</dbReference>
<keyword evidence="4 13" id="KW-0479">Metal-binding</keyword>
<evidence type="ECO:0000256" key="11">
    <source>
        <dbReference type="ARBA" id="ARBA00033775"/>
    </source>
</evidence>
<evidence type="ECO:0000259" key="16">
    <source>
        <dbReference type="Pfam" id="PF20628"/>
    </source>
</evidence>
<dbReference type="GO" id="GO:0004601">
    <property type="term" value="F:peroxidase activity"/>
    <property type="evidence" value="ECO:0007669"/>
    <property type="project" value="UniProtKB-KW"/>
</dbReference>
<evidence type="ECO:0000256" key="14">
    <source>
        <dbReference type="SAM" id="MobiDB-lite"/>
    </source>
</evidence>
<dbReference type="PANTHER" id="PTHR30521">
    <property type="entry name" value="DEFERROCHELATASE/PEROXIDASE"/>
    <property type="match status" value="1"/>
</dbReference>
<protein>
    <recommendedName>
        <fullName evidence="10 13">Deferrochelatase</fullName>
        <ecNumber evidence="13">1.11.1.-</ecNumber>
    </recommendedName>
    <alternativeName>
        <fullName evidence="11 13">Peroxidase EfeB</fullName>
    </alternativeName>
</protein>
<dbReference type="GO" id="GO:0005829">
    <property type="term" value="C:cytosol"/>
    <property type="evidence" value="ECO:0007669"/>
    <property type="project" value="TreeGrafter"/>
</dbReference>
<evidence type="ECO:0000256" key="13">
    <source>
        <dbReference type="RuleBase" id="RU365017"/>
    </source>
</evidence>
<dbReference type="InterPro" id="IPR011008">
    <property type="entry name" value="Dimeric_a/b-barrel"/>
</dbReference>
<keyword evidence="7 13" id="KW-0408">Iron</keyword>